<feature type="domain" description="PIN" evidence="1">
    <location>
        <begin position="4"/>
        <end position="118"/>
    </location>
</feature>
<evidence type="ECO:0000313" key="2">
    <source>
        <dbReference type="EMBL" id="SAI47077.1"/>
    </source>
</evidence>
<gene>
    <name evidence="2" type="ORF">SAMEA1982600_03761</name>
</gene>
<dbReference type="CDD" id="cd18692">
    <property type="entry name" value="PIN_VapC-like"/>
    <property type="match status" value="1"/>
</dbReference>
<dbReference type="Gene3D" id="3.40.50.1010">
    <property type="entry name" value="5'-nuclease"/>
    <property type="match status" value="1"/>
</dbReference>
<proteinExistence type="predicted"/>
<sequence length="152" mass="16490">MKVAIDTSVLAYAEGLHGIDKRDTARDIVRYLPQGAVAIPVQALGELFDVLTRKGGRTPVQARDAVSSWRDAFQLIETTHDAMLAAMDLVVVHDLSIWDAVSLSVSAKAGCRLFLSDKLQDGFTWGGLTVASPFACTRHALLVELMSPRTSH</sequence>
<evidence type="ECO:0000313" key="3">
    <source>
        <dbReference type="Proteomes" id="UP000077037"/>
    </source>
</evidence>
<dbReference type="InterPro" id="IPR029060">
    <property type="entry name" value="PIN-like_dom_sf"/>
</dbReference>
<dbReference type="InterPro" id="IPR002716">
    <property type="entry name" value="PIN_dom"/>
</dbReference>
<protein>
    <submittedName>
        <fullName evidence="2">Predicted nucleic-acid-binding protein, contains PIN domain</fullName>
    </submittedName>
</protein>
<dbReference type="OrthoDB" id="8687082at2"/>
<dbReference type="AlphaFoldDB" id="A0A157QMU0"/>
<dbReference type="Pfam" id="PF01850">
    <property type="entry name" value="PIN"/>
    <property type="match status" value="1"/>
</dbReference>
<dbReference type="SUPFAM" id="SSF88723">
    <property type="entry name" value="PIN domain-like"/>
    <property type="match status" value="1"/>
</dbReference>
<organism evidence="2 3">
    <name type="scientific">Bordetella ansorpii</name>
    <dbReference type="NCBI Taxonomy" id="288768"/>
    <lineage>
        <taxon>Bacteria</taxon>
        <taxon>Pseudomonadati</taxon>
        <taxon>Pseudomonadota</taxon>
        <taxon>Betaproteobacteria</taxon>
        <taxon>Burkholderiales</taxon>
        <taxon>Alcaligenaceae</taxon>
        <taxon>Bordetella</taxon>
    </lineage>
</organism>
<reference evidence="2 3" key="1">
    <citation type="submission" date="2016-03" db="EMBL/GenBank/DDBJ databases">
        <authorList>
            <consortium name="Pathogen Informatics"/>
        </authorList>
    </citation>
    <scope>NUCLEOTIDE SEQUENCE [LARGE SCALE GENOMIC DNA]</scope>
    <source>
        <strain evidence="2 3">NCTC13364</strain>
    </source>
</reference>
<evidence type="ECO:0000259" key="1">
    <source>
        <dbReference type="Pfam" id="PF01850"/>
    </source>
</evidence>
<accession>A0A157QMU0</accession>
<name>A0A157QMU0_9BORD</name>
<dbReference type="Proteomes" id="UP000077037">
    <property type="component" value="Unassembled WGS sequence"/>
</dbReference>
<dbReference type="EMBL" id="FKBS01000025">
    <property type="protein sequence ID" value="SAI47077.1"/>
    <property type="molecule type" value="Genomic_DNA"/>
</dbReference>